<dbReference type="InterPro" id="IPR015414">
    <property type="entry name" value="TMEM64"/>
</dbReference>
<organism evidence="8 9">
    <name type="scientific">Succiniclasticum ruminis</name>
    <dbReference type="NCBI Taxonomy" id="40841"/>
    <lineage>
        <taxon>Bacteria</taxon>
        <taxon>Bacillati</taxon>
        <taxon>Bacillota</taxon>
        <taxon>Negativicutes</taxon>
        <taxon>Acidaminococcales</taxon>
        <taxon>Acidaminococcaceae</taxon>
        <taxon>Succiniclasticum</taxon>
    </lineage>
</organism>
<keyword evidence="2 6" id="KW-1003">Cell membrane</keyword>
<evidence type="ECO:0000259" key="7">
    <source>
        <dbReference type="Pfam" id="PF09335"/>
    </source>
</evidence>
<proteinExistence type="inferred from homology"/>
<comment type="caution">
    <text evidence="6">Lacks conserved residue(s) required for the propagation of feature annotation.</text>
</comment>
<evidence type="ECO:0000256" key="5">
    <source>
        <dbReference type="ARBA" id="ARBA00023136"/>
    </source>
</evidence>
<sequence length="233" mass="25844">MSEEKKKWYQDPDGVTKIAALVLLLVLLLCLNLFAGEVLHKAGRLAVSGNVKALAEYLRSFGPWAIFISFFIDVLINAGSIFPSIFLSTANGLIFGLPLGIAVSWLAETTGVVLSFLLMRFFFRNTAEKLIRKANRLQDIDKASEKNGIIWMTFARALPYFPSGILTAVGALSRMSTRDYIIANLIGKFPSTALEVVIGHDVVHFRESMVRLTVLVIVVAVVFYIGKKKLFKE</sequence>
<dbReference type="PANTHER" id="PTHR12677:SF59">
    <property type="entry name" value="GOLGI APPARATUS MEMBRANE PROTEIN TVP38-RELATED"/>
    <property type="match status" value="1"/>
</dbReference>
<reference evidence="9" key="1">
    <citation type="submission" date="2016-10" db="EMBL/GenBank/DDBJ databases">
        <authorList>
            <person name="Varghese N."/>
            <person name="Submissions S."/>
        </authorList>
    </citation>
    <scope>NUCLEOTIDE SEQUENCE [LARGE SCALE GENOMIC DNA]</scope>
    <source>
        <strain evidence="9">DSM 11005</strain>
    </source>
</reference>
<dbReference type="Pfam" id="PF09335">
    <property type="entry name" value="VTT_dom"/>
    <property type="match status" value="1"/>
</dbReference>
<evidence type="ECO:0000256" key="6">
    <source>
        <dbReference type="RuleBase" id="RU366058"/>
    </source>
</evidence>
<comment type="subcellular location">
    <subcellularLocation>
        <location evidence="1 6">Cell membrane</location>
        <topology evidence="1 6">Multi-pass membrane protein</topology>
    </subcellularLocation>
</comment>
<accession>A0A1G6JFF6</accession>
<keyword evidence="9" id="KW-1185">Reference proteome</keyword>
<feature type="transmembrane region" description="Helical" evidence="6">
    <location>
        <begin position="93"/>
        <end position="123"/>
    </location>
</feature>
<dbReference type="Proteomes" id="UP000198943">
    <property type="component" value="Unassembled WGS sequence"/>
</dbReference>
<dbReference type="GO" id="GO:0005886">
    <property type="term" value="C:plasma membrane"/>
    <property type="evidence" value="ECO:0007669"/>
    <property type="project" value="UniProtKB-SubCell"/>
</dbReference>
<dbReference type="EMBL" id="FMYW01000003">
    <property type="protein sequence ID" value="SDC17383.1"/>
    <property type="molecule type" value="Genomic_DNA"/>
</dbReference>
<feature type="transmembrane region" description="Helical" evidence="6">
    <location>
        <begin position="209"/>
        <end position="226"/>
    </location>
</feature>
<keyword evidence="4 6" id="KW-1133">Transmembrane helix</keyword>
<evidence type="ECO:0000256" key="3">
    <source>
        <dbReference type="ARBA" id="ARBA00022692"/>
    </source>
</evidence>
<evidence type="ECO:0000256" key="2">
    <source>
        <dbReference type="ARBA" id="ARBA00022475"/>
    </source>
</evidence>
<feature type="transmembrane region" description="Helical" evidence="6">
    <location>
        <begin position="61"/>
        <end position="87"/>
    </location>
</feature>
<dbReference type="AlphaFoldDB" id="A0A1G6JFF6"/>
<protein>
    <recommendedName>
        <fullName evidence="6">TVP38/TMEM64 family membrane protein</fullName>
    </recommendedName>
</protein>
<dbReference type="RefSeq" id="WP_093729545.1">
    <property type="nucleotide sequence ID" value="NZ_FMYW01000003.1"/>
</dbReference>
<evidence type="ECO:0000313" key="9">
    <source>
        <dbReference type="Proteomes" id="UP000198943"/>
    </source>
</evidence>
<dbReference type="PANTHER" id="PTHR12677">
    <property type="entry name" value="GOLGI APPARATUS MEMBRANE PROTEIN TVP38-RELATED"/>
    <property type="match status" value="1"/>
</dbReference>
<dbReference type="OrthoDB" id="3034435at2"/>
<comment type="similarity">
    <text evidence="6">Belongs to the TVP38/TMEM64 family.</text>
</comment>
<feature type="transmembrane region" description="Helical" evidence="6">
    <location>
        <begin position="18"/>
        <end position="40"/>
    </location>
</feature>
<name>A0A1G6JFF6_9FIRM</name>
<feature type="domain" description="VTT" evidence="7">
    <location>
        <begin position="82"/>
        <end position="200"/>
    </location>
</feature>
<evidence type="ECO:0000256" key="4">
    <source>
        <dbReference type="ARBA" id="ARBA00022989"/>
    </source>
</evidence>
<gene>
    <name evidence="8" type="ORF">SAMN04487864_10394</name>
</gene>
<evidence type="ECO:0000256" key="1">
    <source>
        <dbReference type="ARBA" id="ARBA00004651"/>
    </source>
</evidence>
<dbReference type="InterPro" id="IPR032816">
    <property type="entry name" value="VTT_dom"/>
</dbReference>
<keyword evidence="5 6" id="KW-0472">Membrane</keyword>
<evidence type="ECO:0000313" key="8">
    <source>
        <dbReference type="EMBL" id="SDC17383.1"/>
    </source>
</evidence>
<keyword evidence="3 6" id="KW-0812">Transmembrane</keyword>